<protein>
    <recommendedName>
        <fullName evidence="4">Helicase</fullName>
    </recommendedName>
</protein>
<dbReference type="NCBIfam" id="TIGR03816">
    <property type="entry name" value="tadE_like_DECH"/>
    <property type="match status" value="1"/>
</dbReference>
<keyword evidence="3" id="KW-1185">Reference proteome</keyword>
<dbReference type="RefSeq" id="WP_236900807.1">
    <property type="nucleotide sequence ID" value="NZ_CP016282.1"/>
</dbReference>
<organism evidence="2 3">
    <name type="scientific">Cryobacterium arcticum</name>
    <dbReference type="NCBI Taxonomy" id="670052"/>
    <lineage>
        <taxon>Bacteria</taxon>
        <taxon>Bacillati</taxon>
        <taxon>Actinomycetota</taxon>
        <taxon>Actinomycetes</taxon>
        <taxon>Micrococcales</taxon>
        <taxon>Microbacteriaceae</taxon>
        <taxon>Cryobacterium</taxon>
    </lineage>
</organism>
<dbReference type="Proteomes" id="UP000092582">
    <property type="component" value="Chromosome 1"/>
</dbReference>
<keyword evidence="1" id="KW-0812">Transmembrane</keyword>
<dbReference type="STRING" id="670052.PA27867_0517"/>
<dbReference type="EMBL" id="CP016282">
    <property type="protein sequence ID" value="ANP71486.1"/>
    <property type="molecule type" value="Genomic_DNA"/>
</dbReference>
<feature type="transmembrane region" description="Helical" evidence="1">
    <location>
        <begin position="16"/>
        <end position="39"/>
    </location>
</feature>
<dbReference type="KEGG" id="cart:PA27867_0517"/>
<gene>
    <name evidence="2" type="ORF">PA27867_0517</name>
</gene>
<dbReference type="InterPro" id="IPR021202">
    <property type="entry name" value="Rv3654c-like"/>
</dbReference>
<proteinExistence type="predicted"/>
<evidence type="ECO:0000313" key="2">
    <source>
        <dbReference type="EMBL" id="ANP71486.1"/>
    </source>
</evidence>
<sequence length="119" mass="11732">MTTPVRQPREHGSGSVLAVAVVGAIAAVTLLLLPILGLLTIGQTVRAAADASALAGADTAAGLVPGVPCELAQRAADLNSARLVACTVDGLVVTVTVTRNAGGFVLSTRARAGPPAEPD</sequence>
<evidence type="ECO:0008006" key="4">
    <source>
        <dbReference type="Google" id="ProtNLM"/>
    </source>
</evidence>
<keyword evidence="1" id="KW-1133">Transmembrane helix</keyword>
<dbReference type="AlphaFoldDB" id="A0A1B1BG74"/>
<evidence type="ECO:0000256" key="1">
    <source>
        <dbReference type="SAM" id="Phobius"/>
    </source>
</evidence>
<name>A0A1B1BG74_9MICO</name>
<keyword evidence="1" id="KW-0472">Membrane</keyword>
<evidence type="ECO:0000313" key="3">
    <source>
        <dbReference type="Proteomes" id="UP000092582"/>
    </source>
</evidence>
<accession>A0A1B1BG74</accession>
<reference evidence="2 3" key="1">
    <citation type="submission" date="2016-06" db="EMBL/GenBank/DDBJ databases">
        <title>Genome sequencing of Cryobacterium arcticum PAMC 27867.</title>
        <authorList>
            <person name="Lee J."/>
            <person name="Kim O.-S."/>
        </authorList>
    </citation>
    <scope>NUCLEOTIDE SEQUENCE [LARGE SCALE GENOMIC DNA]</scope>
    <source>
        <strain evidence="2 3">PAMC 27867</strain>
    </source>
</reference>